<proteinExistence type="predicted"/>
<dbReference type="GO" id="GO:0045892">
    <property type="term" value="P:negative regulation of DNA-templated transcription"/>
    <property type="evidence" value="ECO:0007669"/>
    <property type="project" value="TreeGrafter"/>
</dbReference>
<name>A0A4R8IT30_9GAMM</name>
<evidence type="ECO:0000313" key="1">
    <source>
        <dbReference type="EMBL" id="TDY04202.1"/>
    </source>
</evidence>
<dbReference type="SUPFAM" id="SSF158668">
    <property type="entry name" value="MtlR-like"/>
    <property type="match status" value="1"/>
</dbReference>
<gene>
    <name evidence="1" type="ORF">EDC23_0574</name>
</gene>
<keyword evidence="2" id="KW-1185">Reference proteome</keyword>
<dbReference type="OrthoDB" id="9814134at2"/>
<evidence type="ECO:0000313" key="2">
    <source>
        <dbReference type="Proteomes" id="UP000294914"/>
    </source>
</evidence>
<sequence length="231" mass="26059">MSDMNEHFLSHPDLRPYFDEIFPLLLAESDRGAVLLGVSKIDEYLKNFFENLVPESVSGKRRKEIFNYSGAFGTLSSKLDIALVCRLLSSEIVDAIHKMRKIRNDLAHQTLAFNLKDYQVQFYEVFSLIGPGVDVGINRMAVEAMMENMLTKLTNTENPIEEGKPLFEGKGEALEYLSQNGEVLKVLEEKRPRWELAIGVAIICGLILLYRDKISDSLDGNKTILSLLGSQ</sequence>
<organism evidence="1 2">
    <name type="scientific">Thiohalophilus thiocyanatoxydans</name>
    <dbReference type="NCBI Taxonomy" id="381308"/>
    <lineage>
        <taxon>Bacteria</taxon>
        <taxon>Pseudomonadati</taxon>
        <taxon>Pseudomonadota</taxon>
        <taxon>Gammaproteobacteria</taxon>
        <taxon>Thiohalomonadales</taxon>
        <taxon>Thiohalophilaceae</taxon>
        <taxon>Thiohalophilus</taxon>
    </lineage>
</organism>
<protein>
    <recommendedName>
        <fullName evidence="3">Mannitol repressor</fullName>
    </recommendedName>
</protein>
<dbReference type="RefSeq" id="WP_134080904.1">
    <property type="nucleotide sequence ID" value="NZ_SOQX01000001.1"/>
</dbReference>
<dbReference type="InterPro" id="IPR038026">
    <property type="entry name" value="MtlR-like_sf"/>
</dbReference>
<accession>A0A4R8IT30</accession>
<reference evidence="1 2" key="1">
    <citation type="submission" date="2019-03" db="EMBL/GenBank/DDBJ databases">
        <title>Genomic Encyclopedia of Type Strains, Phase IV (KMG-IV): sequencing the most valuable type-strain genomes for metagenomic binning, comparative biology and taxonomic classification.</title>
        <authorList>
            <person name="Goeker M."/>
        </authorList>
    </citation>
    <scope>NUCLEOTIDE SEQUENCE [LARGE SCALE GENOMIC DNA]</scope>
    <source>
        <strain evidence="1 2">DSM 16326</strain>
    </source>
</reference>
<evidence type="ECO:0008006" key="3">
    <source>
        <dbReference type="Google" id="ProtNLM"/>
    </source>
</evidence>
<dbReference type="AlphaFoldDB" id="A0A4R8IT30"/>
<dbReference type="EMBL" id="SOQX01000001">
    <property type="protein sequence ID" value="TDY04202.1"/>
    <property type="molecule type" value="Genomic_DNA"/>
</dbReference>
<dbReference type="Gene3D" id="1.20.120.330">
    <property type="entry name" value="Nucleotidyltransferases domain 2"/>
    <property type="match status" value="1"/>
</dbReference>
<dbReference type="PANTHER" id="PTHR37941:SF1">
    <property type="entry name" value="FUMARASE E-RELATED"/>
    <property type="match status" value="1"/>
</dbReference>
<comment type="caution">
    <text evidence="1">The sequence shown here is derived from an EMBL/GenBank/DDBJ whole genome shotgun (WGS) entry which is preliminary data.</text>
</comment>
<dbReference type="InterPro" id="IPR007761">
    <property type="entry name" value="MtlR-like"/>
</dbReference>
<dbReference type="Proteomes" id="UP000294914">
    <property type="component" value="Unassembled WGS sequence"/>
</dbReference>
<dbReference type="PANTHER" id="PTHR37941">
    <property type="entry name" value="FUMARASE E-RELATED"/>
    <property type="match status" value="1"/>
</dbReference>